<dbReference type="EMBL" id="FNCV01000001">
    <property type="protein sequence ID" value="SDG40843.1"/>
    <property type="molecule type" value="Genomic_DNA"/>
</dbReference>
<gene>
    <name evidence="1" type="ORF">SAMN05421742_101160</name>
</gene>
<evidence type="ECO:0000313" key="2">
    <source>
        <dbReference type="Proteomes" id="UP000217076"/>
    </source>
</evidence>
<reference evidence="2" key="1">
    <citation type="submission" date="2016-10" db="EMBL/GenBank/DDBJ databases">
        <authorList>
            <person name="Varghese N."/>
            <person name="Submissions S."/>
        </authorList>
    </citation>
    <scope>NUCLEOTIDE SEQUENCE [LARGE SCALE GENOMIC DNA]</scope>
    <source>
        <strain evidence="2">930I</strain>
    </source>
</reference>
<evidence type="ECO:0000313" key="1">
    <source>
        <dbReference type="EMBL" id="SDG40843.1"/>
    </source>
</evidence>
<dbReference type="RefSeq" id="WP_092614032.1">
    <property type="nucleotide sequence ID" value="NZ_FNCV01000001.1"/>
</dbReference>
<organism evidence="1 2">
    <name type="scientific">Roseospirillum parvum</name>
    <dbReference type="NCBI Taxonomy" id="83401"/>
    <lineage>
        <taxon>Bacteria</taxon>
        <taxon>Pseudomonadati</taxon>
        <taxon>Pseudomonadota</taxon>
        <taxon>Alphaproteobacteria</taxon>
        <taxon>Rhodospirillales</taxon>
        <taxon>Rhodospirillaceae</taxon>
        <taxon>Roseospirillum</taxon>
    </lineage>
</organism>
<dbReference type="OrthoDB" id="7360873at2"/>
<keyword evidence="2" id="KW-1185">Reference proteome</keyword>
<sequence>MPTEIRRIIFTDSEIQSVLDDFTDRDRGPIPRGRVIGYEVVKDKPLEVSARIQSEDGRQGSYRLNEAFLVAALLSFLIARKVPVPRQANKSVKRSDKGVVFDLVTESWKL</sequence>
<proteinExistence type="predicted"/>
<protein>
    <submittedName>
        <fullName evidence="1">Uncharacterized protein</fullName>
    </submittedName>
</protein>
<accession>A0A1G7TZY7</accession>
<dbReference type="AlphaFoldDB" id="A0A1G7TZY7"/>
<name>A0A1G7TZY7_9PROT</name>
<dbReference type="Proteomes" id="UP000217076">
    <property type="component" value="Unassembled WGS sequence"/>
</dbReference>